<name>A0A1F6D265_HANXR</name>
<accession>A0A1F6D265</accession>
<dbReference type="InterPro" id="IPR041273">
    <property type="entry name" value="NAT_N"/>
</dbReference>
<reference evidence="3 4" key="1">
    <citation type="journal article" date="2016" name="Nat. Commun.">
        <title>Thousands of microbial genomes shed light on interconnected biogeochemical processes in an aquifer system.</title>
        <authorList>
            <person name="Anantharaman K."/>
            <person name="Brown C.T."/>
            <person name="Hug L.A."/>
            <person name="Sharon I."/>
            <person name="Castelle C.J."/>
            <person name="Probst A.J."/>
            <person name="Thomas B.C."/>
            <person name="Singh A."/>
            <person name="Wilkins M.J."/>
            <person name="Karaoz U."/>
            <person name="Brodie E.L."/>
            <person name="Williams K.H."/>
            <person name="Hubbard S.S."/>
            <person name="Banfield J.F."/>
        </authorList>
    </citation>
    <scope>NUCLEOTIDE SEQUENCE [LARGE SCALE GENOMIC DNA]</scope>
    <source>
        <strain evidence="4">RIFCSPLOWO2_12_FULL_64_10</strain>
    </source>
</reference>
<feature type="domain" description="N-acyltransferase N-terminal" evidence="1">
    <location>
        <begin position="53"/>
        <end position="174"/>
    </location>
</feature>
<evidence type="ECO:0008006" key="5">
    <source>
        <dbReference type="Google" id="ProtNLM"/>
    </source>
</evidence>
<dbReference type="Gene3D" id="3.40.630.120">
    <property type="match status" value="1"/>
</dbReference>
<gene>
    <name evidence="3" type="ORF">A3F84_29735</name>
</gene>
<evidence type="ECO:0000313" key="4">
    <source>
        <dbReference type="Proteomes" id="UP000178606"/>
    </source>
</evidence>
<dbReference type="EMBL" id="MFKF01000074">
    <property type="protein sequence ID" value="OGG55519.1"/>
    <property type="molecule type" value="Genomic_DNA"/>
</dbReference>
<evidence type="ECO:0000259" key="2">
    <source>
        <dbReference type="Pfam" id="PF18164"/>
    </source>
</evidence>
<proteinExistence type="predicted"/>
<comment type="caution">
    <text evidence="3">The sequence shown here is derived from an EMBL/GenBank/DDBJ whole genome shotgun (WGS) entry which is preliminary data.</text>
</comment>
<organism evidence="3 4">
    <name type="scientific">Handelsmanbacteria sp. (strain RIFCSPLOWO2_12_FULL_64_10)</name>
    <dbReference type="NCBI Taxonomy" id="1817868"/>
    <lineage>
        <taxon>Bacteria</taxon>
        <taxon>Candidatus Handelsmaniibacteriota</taxon>
    </lineage>
</organism>
<dbReference type="Proteomes" id="UP000178606">
    <property type="component" value="Unassembled WGS sequence"/>
</dbReference>
<dbReference type="Pfam" id="PF18164">
    <property type="entry name" value="GNAT_C"/>
    <property type="match status" value="1"/>
</dbReference>
<protein>
    <recommendedName>
        <fullName evidence="5">GNAT-like C-terminal domain-containing protein</fullName>
    </recommendedName>
</protein>
<dbReference type="Pfam" id="PF18082">
    <property type="entry name" value="NAT_N"/>
    <property type="match status" value="1"/>
</dbReference>
<evidence type="ECO:0000313" key="3">
    <source>
        <dbReference type="EMBL" id="OGG55519.1"/>
    </source>
</evidence>
<feature type="domain" description="GNAT-like C-terminal" evidence="2">
    <location>
        <begin position="180"/>
        <end position="397"/>
    </location>
</feature>
<dbReference type="InterPro" id="IPR041644">
    <property type="entry name" value="GNAT_C"/>
</dbReference>
<dbReference type="AlphaFoldDB" id="A0A1F6D265"/>
<sequence>MAMSLDEVLTRLEILDSLEVFEPHWEESEGCFPGDLPFFLDPAQSTASRAFADLPPEVDALLVEAAQCVRENPALLHLAWHAYRLLFEHRDYPGHCIARWPSLEKSLPDRSGLFYLLIALAVVPLTRKAHQARGVPEAVTRDTCRDIHELIGYHRAKHGGAWGIYLRDLRWIRNYTSGALYTLGRLEYMVRPFYGKVRVYRHRPTGQVLALAEDGIRFDQQGHARAGKSDEDLAGGWTSRFAAGDKWITGYPISPFGVAVPREVRLPAHDWSPALAPGDTVLDVHIAAGGGMTPERCADSMRKALEFFPRYFPDQPFVGFACVSWILNPDIADFYSPRSNMALWQREVHLFPYPSDGRSGFLYVFGEEDIDVTTALRRTSLQRAMLDHLSAGRPLRAGGMFVLKEDFRFFGSGFYRSHWPPSALALEA</sequence>
<evidence type="ECO:0000259" key="1">
    <source>
        <dbReference type="Pfam" id="PF18082"/>
    </source>
</evidence>